<accession>A0ABS9TGF1</accession>
<organism evidence="1 2">
    <name type="scientific">Pseudonocardia alaniniphila</name>
    <dbReference type="NCBI Taxonomy" id="75291"/>
    <lineage>
        <taxon>Bacteria</taxon>
        <taxon>Bacillati</taxon>
        <taxon>Actinomycetota</taxon>
        <taxon>Actinomycetes</taxon>
        <taxon>Pseudonocardiales</taxon>
        <taxon>Pseudonocardiaceae</taxon>
        <taxon>Pseudonocardia</taxon>
    </lineage>
</organism>
<dbReference type="RefSeq" id="WP_241037697.1">
    <property type="nucleotide sequence ID" value="NZ_BAAAJF010000005.1"/>
</dbReference>
<reference evidence="1 2" key="1">
    <citation type="submission" date="2022-03" db="EMBL/GenBank/DDBJ databases">
        <title>Pseudonocardia alaer sp. nov., a novel actinomycete isolated from reed forest soil.</title>
        <authorList>
            <person name="Wang L."/>
        </authorList>
    </citation>
    <scope>NUCLEOTIDE SEQUENCE [LARGE SCALE GENOMIC DNA]</scope>
    <source>
        <strain evidence="1 2">Y-16303</strain>
    </source>
</reference>
<evidence type="ECO:0008006" key="3">
    <source>
        <dbReference type="Google" id="ProtNLM"/>
    </source>
</evidence>
<protein>
    <recommendedName>
        <fullName evidence="3">Golgi phosphoprotein 3 GPP34</fullName>
    </recommendedName>
</protein>
<evidence type="ECO:0000313" key="1">
    <source>
        <dbReference type="EMBL" id="MCH6167361.1"/>
    </source>
</evidence>
<name>A0ABS9TGF1_9PSEU</name>
<comment type="caution">
    <text evidence="1">The sequence shown here is derived from an EMBL/GenBank/DDBJ whole genome shotgun (WGS) entry which is preliminary data.</text>
</comment>
<proteinExistence type="predicted"/>
<evidence type="ECO:0000313" key="2">
    <source>
        <dbReference type="Proteomes" id="UP001299970"/>
    </source>
</evidence>
<gene>
    <name evidence="1" type="ORF">MMF94_16880</name>
</gene>
<dbReference type="Proteomes" id="UP001299970">
    <property type="component" value="Unassembled WGS sequence"/>
</dbReference>
<keyword evidence="2" id="KW-1185">Reference proteome</keyword>
<dbReference type="EMBL" id="JAKXMK010000013">
    <property type="protein sequence ID" value="MCH6167361.1"/>
    <property type="molecule type" value="Genomic_DNA"/>
</dbReference>
<sequence length="220" mass="23306">MTIRDMVLGLLDLPGSRYSCVAERENGQILIESGVAAVDPAVVLRWGTEATTVLEAAVDGGLEDVILTSGYLYHLVRPLGVSRSLLVYLCVDRARANLASARRELAAVRFEDRAVTVAPPRPPPESFQGLPPAISHAASAMPPASAPPVRPSAVAPTTPAAVAVPLPRRAGPRAIPGFAPPSQQRWSADPILGRQWANDVATMSRLLTALRAWGDDVESP</sequence>